<dbReference type="InterPro" id="IPR011054">
    <property type="entry name" value="Rudment_hybrid_motif"/>
</dbReference>
<dbReference type="InterPro" id="IPR020560">
    <property type="entry name" value="PRibGlycinamide_synth_C-dom"/>
</dbReference>
<evidence type="ECO:0000256" key="2">
    <source>
        <dbReference type="ARBA" id="ARBA00042242"/>
    </source>
</evidence>
<reference evidence="5" key="1">
    <citation type="submission" date="2020-05" db="EMBL/GenBank/DDBJ databases">
        <authorList>
            <person name="Chiriac C."/>
            <person name="Salcher M."/>
            <person name="Ghai R."/>
            <person name="Kavagutti S V."/>
        </authorList>
    </citation>
    <scope>NUCLEOTIDE SEQUENCE</scope>
</reference>
<sequence>MHAGTALNAQGELVSAGGRVLSVTATGNTLAEARESAYRAIDLITLPGSHFRTDIAAIASGSK</sequence>
<dbReference type="Pfam" id="PF02843">
    <property type="entry name" value="GARS_C"/>
    <property type="match status" value="1"/>
</dbReference>
<evidence type="ECO:0000256" key="1">
    <source>
        <dbReference type="ARBA" id="ARBA00038345"/>
    </source>
</evidence>
<gene>
    <name evidence="5" type="ORF">UFOPK3425_00925</name>
</gene>
<dbReference type="EMBL" id="CAFBLV010000185">
    <property type="protein sequence ID" value="CAB4876554.1"/>
    <property type="molecule type" value="Genomic_DNA"/>
</dbReference>
<dbReference type="InterPro" id="IPR037123">
    <property type="entry name" value="PRibGlycinamide_synth_C_sf"/>
</dbReference>
<protein>
    <recommendedName>
        <fullName evidence="2">Glycinamide ribonucleotide synthetase</fullName>
    </recommendedName>
    <alternativeName>
        <fullName evidence="3">Phosphoribosylglycinamide synthetase</fullName>
    </alternativeName>
</protein>
<evidence type="ECO:0000313" key="5">
    <source>
        <dbReference type="EMBL" id="CAB4876554.1"/>
    </source>
</evidence>
<evidence type="ECO:0000256" key="3">
    <source>
        <dbReference type="ARBA" id="ARBA00042864"/>
    </source>
</evidence>
<evidence type="ECO:0000259" key="4">
    <source>
        <dbReference type="SMART" id="SM01210"/>
    </source>
</evidence>
<dbReference type="GO" id="GO:0004637">
    <property type="term" value="F:phosphoribosylamine-glycine ligase activity"/>
    <property type="evidence" value="ECO:0007669"/>
    <property type="project" value="InterPro"/>
</dbReference>
<organism evidence="5">
    <name type="scientific">freshwater metagenome</name>
    <dbReference type="NCBI Taxonomy" id="449393"/>
    <lineage>
        <taxon>unclassified sequences</taxon>
        <taxon>metagenomes</taxon>
        <taxon>ecological metagenomes</taxon>
    </lineage>
</organism>
<dbReference type="AlphaFoldDB" id="A0A6J7E6X0"/>
<dbReference type="InterPro" id="IPR000115">
    <property type="entry name" value="PRibGlycinamide_synth"/>
</dbReference>
<comment type="similarity">
    <text evidence="1">Belongs to the GARS family.</text>
</comment>
<dbReference type="Gene3D" id="3.90.600.10">
    <property type="entry name" value="Phosphoribosylglycinamide synthetase, C-terminal domain"/>
    <property type="match status" value="1"/>
</dbReference>
<dbReference type="GO" id="GO:0009113">
    <property type="term" value="P:purine nucleobase biosynthetic process"/>
    <property type="evidence" value="ECO:0007669"/>
    <property type="project" value="InterPro"/>
</dbReference>
<name>A0A6J7E6X0_9ZZZZ</name>
<dbReference type="PANTHER" id="PTHR43472:SF1">
    <property type="entry name" value="PHOSPHORIBOSYLAMINE--GLYCINE LIGASE, CHLOROPLASTIC"/>
    <property type="match status" value="1"/>
</dbReference>
<dbReference type="PANTHER" id="PTHR43472">
    <property type="entry name" value="PHOSPHORIBOSYLAMINE--GLYCINE LIGASE"/>
    <property type="match status" value="1"/>
</dbReference>
<feature type="domain" description="Phosphoribosylglycinamide synthetase C-domain" evidence="4">
    <location>
        <begin position="2"/>
        <end position="60"/>
    </location>
</feature>
<dbReference type="SMART" id="SM01210">
    <property type="entry name" value="GARS_C"/>
    <property type="match status" value="1"/>
</dbReference>
<dbReference type="SUPFAM" id="SSF51246">
    <property type="entry name" value="Rudiment single hybrid motif"/>
    <property type="match status" value="1"/>
</dbReference>
<proteinExistence type="inferred from homology"/>
<accession>A0A6J7E6X0</accession>